<evidence type="ECO:0000313" key="1">
    <source>
        <dbReference type="EMBL" id="KAH7977971.1"/>
    </source>
</evidence>
<accession>A0ACB8DUE1</accession>
<evidence type="ECO:0000313" key="2">
    <source>
        <dbReference type="Proteomes" id="UP000821865"/>
    </source>
</evidence>
<organism evidence="1 2">
    <name type="scientific">Dermacentor silvarum</name>
    <name type="common">Tick</name>
    <dbReference type="NCBI Taxonomy" id="543639"/>
    <lineage>
        <taxon>Eukaryota</taxon>
        <taxon>Metazoa</taxon>
        <taxon>Ecdysozoa</taxon>
        <taxon>Arthropoda</taxon>
        <taxon>Chelicerata</taxon>
        <taxon>Arachnida</taxon>
        <taxon>Acari</taxon>
        <taxon>Parasitiformes</taxon>
        <taxon>Ixodida</taxon>
        <taxon>Ixodoidea</taxon>
        <taxon>Ixodidae</taxon>
        <taxon>Rhipicephalinae</taxon>
        <taxon>Dermacentor</taxon>
    </lineage>
</organism>
<proteinExistence type="predicted"/>
<name>A0ACB8DUE1_DERSI</name>
<dbReference type="EMBL" id="CM023470">
    <property type="protein sequence ID" value="KAH7977971.1"/>
    <property type="molecule type" value="Genomic_DNA"/>
</dbReference>
<protein>
    <submittedName>
        <fullName evidence="1">Uncharacterized protein</fullName>
    </submittedName>
</protein>
<reference evidence="1" key="1">
    <citation type="submission" date="2020-05" db="EMBL/GenBank/DDBJ databases">
        <title>Large-scale comparative analyses of tick genomes elucidate their genetic diversity and vector capacities.</title>
        <authorList>
            <person name="Jia N."/>
            <person name="Wang J."/>
            <person name="Shi W."/>
            <person name="Du L."/>
            <person name="Sun Y."/>
            <person name="Zhan W."/>
            <person name="Jiang J."/>
            <person name="Wang Q."/>
            <person name="Zhang B."/>
            <person name="Ji P."/>
            <person name="Sakyi L.B."/>
            <person name="Cui X."/>
            <person name="Yuan T."/>
            <person name="Jiang B."/>
            <person name="Yang W."/>
            <person name="Lam T.T.-Y."/>
            <person name="Chang Q."/>
            <person name="Ding S."/>
            <person name="Wang X."/>
            <person name="Zhu J."/>
            <person name="Ruan X."/>
            <person name="Zhao L."/>
            <person name="Wei J."/>
            <person name="Que T."/>
            <person name="Du C."/>
            <person name="Cheng J."/>
            <person name="Dai P."/>
            <person name="Han X."/>
            <person name="Huang E."/>
            <person name="Gao Y."/>
            <person name="Liu J."/>
            <person name="Shao H."/>
            <person name="Ye R."/>
            <person name="Li L."/>
            <person name="Wei W."/>
            <person name="Wang X."/>
            <person name="Wang C."/>
            <person name="Yang T."/>
            <person name="Huo Q."/>
            <person name="Li W."/>
            <person name="Guo W."/>
            <person name="Chen H."/>
            <person name="Zhou L."/>
            <person name="Ni X."/>
            <person name="Tian J."/>
            <person name="Zhou Y."/>
            <person name="Sheng Y."/>
            <person name="Liu T."/>
            <person name="Pan Y."/>
            <person name="Xia L."/>
            <person name="Li J."/>
            <person name="Zhao F."/>
            <person name="Cao W."/>
        </authorList>
    </citation>
    <scope>NUCLEOTIDE SEQUENCE</scope>
    <source>
        <strain evidence="1">Dsil-2018</strain>
    </source>
</reference>
<sequence length="206" mass="23725">MESLPEKVDNIEKSISMMSDKYDEVLNVMSRHDAELKELRKRVEAVESRSDTEEVEVLKRTVNDLEYRSRRQNIVIHGITESQNEDLLCKVNEVAQSVGLPDLLPKELQSAAPVPVGKAEEVQHAEEPRDEPQSLEMTQRARETGAMKRQPANSTILPQILNKQRQLQCSIENRRDRKKMQEKQLQRLLANTNDKLLSVLSEMIQK</sequence>
<keyword evidence="2" id="KW-1185">Reference proteome</keyword>
<dbReference type="Proteomes" id="UP000821865">
    <property type="component" value="Chromosome 1"/>
</dbReference>
<comment type="caution">
    <text evidence="1">The sequence shown here is derived from an EMBL/GenBank/DDBJ whole genome shotgun (WGS) entry which is preliminary data.</text>
</comment>
<gene>
    <name evidence="1" type="ORF">HPB49_004105</name>
</gene>